<name>A0A143QJ70_RHOFA</name>
<evidence type="ECO:0000256" key="1">
    <source>
        <dbReference type="SAM" id="Phobius"/>
    </source>
</evidence>
<dbReference type="AlphaFoldDB" id="A0A143QJ70"/>
<reference evidence="4 5" key="1">
    <citation type="journal article" date="2016" name="Genome Announc.">
        <title>Complete Genome and Plasmid Sequences for Rhodococcus fascians D188 and Draft Sequences for Rhodococcus Isolates PBTS 1 and PBTS 2.</title>
        <authorList>
            <person name="Stamler R.A."/>
            <person name="Vereecke D."/>
            <person name="Zhang Y."/>
            <person name="Schilkey F."/>
            <person name="Devitt N."/>
            <person name="Randall J.J."/>
        </authorList>
    </citation>
    <scope>NUCLEOTIDE SEQUENCE [LARGE SCALE GENOMIC DNA]</scope>
    <source>
        <strain evidence="4 5">PBTS2</strain>
    </source>
</reference>
<dbReference type="PANTHER" id="PTHR43032:SF2">
    <property type="entry name" value="BLL0505 PROTEIN"/>
    <property type="match status" value="1"/>
</dbReference>
<keyword evidence="1" id="KW-0812">Transmembrane</keyword>
<keyword evidence="5" id="KW-1185">Reference proteome</keyword>
<gene>
    <name evidence="4" type="primary">yedY_3</name>
    <name evidence="4" type="ORF">A3Q41_01677</name>
</gene>
<feature type="transmembrane region" description="Helical" evidence="1">
    <location>
        <begin position="229"/>
        <end position="249"/>
    </location>
</feature>
<sequence>MNDDLARRQEELVRALVAGGPLPAEFDSATVDTVRAALLNKRAAEIAARYPALPSALGDRYEMLFRRWASSRPKASTAEDAEAFYRAMEQEGELAATHPGRVGQRMPYMADAPNPLARFRSPLRSTWLTSVFGAVLLIALPIVILTGLLSYSAYGPQFGQAKPGAVGWLRLPFFDWPTNPAWLYQLTQGLHVGLGLIIVPLVIAKLWSVMPKLVELPPVRSPAHALERLSLLALVGGLLFEIVTGVLNIQYDYVFGFDFYAAHYFGAWVFIAGFLVHLGLKVPLMWRTLRSESLMDVLRARNEAPSRPHQTMSRRGAIGLVAAGMGFVAVLTVGQTVGGVLRKAAILLPRGRSYGDGPNDFQINRTAEAAGVTEEQTGADWTLSVESTSENMEPVVLSRGRLLSMTQHTAELPIACVEGWSTTQSWTGVSLAELAALAGVPAPRSAEVISIEQGGPFGRAVLQGNQALHPDSLLALKVNGVDLSLDHGYPARVIVPALPGVHNTKWVARIVFRS</sequence>
<reference evidence="5" key="2">
    <citation type="submission" date="2016-04" db="EMBL/GenBank/DDBJ databases">
        <title>Complete Genome and Plasmid Sequences for Rhodococcus fascians D188 and Draft Sequences for Rhodococcus spp. Isolates PBTS 1 and PBTS 2.</title>
        <authorList>
            <person name="Stamer R."/>
            <person name="Vereecke D."/>
            <person name="Zhang Y."/>
            <person name="Schilkey F."/>
            <person name="Devitt N."/>
            <person name="Randall J."/>
        </authorList>
    </citation>
    <scope>NUCLEOTIDE SEQUENCE [LARGE SCALE GENOMIC DNA]</scope>
    <source>
        <strain evidence="5">PBTS2</strain>
    </source>
</reference>
<dbReference type="Pfam" id="PF26136">
    <property type="entry name" value="SCO6045_C"/>
    <property type="match status" value="1"/>
</dbReference>
<dbReference type="Proteomes" id="UP000076038">
    <property type="component" value="Chromosome"/>
</dbReference>
<dbReference type="KEGG" id="rhs:A3Q41_01677"/>
<dbReference type="EMBL" id="CP015220">
    <property type="protein sequence ID" value="AMY22981.1"/>
    <property type="molecule type" value="Genomic_DNA"/>
</dbReference>
<feature type="transmembrane region" description="Helical" evidence="1">
    <location>
        <begin position="189"/>
        <end position="208"/>
    </location>
</feature>
<evidence type="ECO:0000259" key="3">
    <source>
        <dbReference type="Pfam" id="PF26136"/>
    </source>
</evidence>
<keyword evidence="1" id="KW-1133">Transmembrane helix</keyword>
<feature type="transmembrane region" description="Helical" evidence="1">
    <location>
        <begin position="317"/>
        <end position="341"/>
    </location>
</feature>
<evidence type="ECO:0000259" key="2">
    <source>
        <dbReference type="Pfam" id="PF00174"/>
    </source>
</evidence>
<evidence type="ECO:0000313" key="4">
    <source>
        <dbReference type="EMBL" id="AMY22981.1"/>
    </source>
</evidence>
<feature type="domain" description="Oxidoreductase molybdopterin-binding" evidence="2">
    <location>
        <begin position="376"/>
        <end position="512"/>
    </location>
</feature>
<accession>A0A143QJ70</accession>
<feature type="transmembrane region" description="Helical" evidence="1">
    <location>
        <begin position="261"/>
        <end position="280"/>
    </location>
</feature>
<keyword evidence="1" id="KW-0472">Membrane</keyword>
<protein>
    <submittedName>
        <fullName evidence="4">Sulfoxide reductase catalytic subunit YedY</fullName>
        <ecNumber evidence="4">1.8.-.-</ecNumber>
    </submittedName>
</protein>
<organism evidence="4 5">
    <name type="scientific">Rhodococcoides fascians</name>
    <name type="common">Rhodococcus fascians</name>
    <dbReference type="NCBI Taxonomy" id="1828"/>
    <lineage>
        <taxon>Bacteria</taxon>
        <taxon>Bacillati</taxon>
        <taxon>Actinomycetota</taxon>
        <taxon>Actinomycetes</taxon>
        <taxon>Mycobacteriales</taxon>
        <taxon>Nocardiaceae</taxon>
        <taxon>Rhodococcoides</taxon>
    </lineage>
</organism>
<dbReference type="InterPro" id="IPR008335">
    <property type="entry name" value="Mopterin_OxRdtase_euk"/>
</dbReference>
<proteinExistence type="predicted"/>
<feature type="domain" description="SCO6045-like C-terminal" evidence="3">
    <location>
        <begin position="6"/>
        <end position="89"/>
    </location>
</feature>
<evidence type="ECO:0000313" key="5">
    <source>
        <dbReference type="Proteomes" id="UP000076038"/>
    </source>
</evidence>
<dbReference type="Gene3D" id="3.90.420.10">
    <property type="entry name" value="Oxidoreductase, molybdopterin-binding domain"/>
    <property type="match status" value="1"/>
</dbReference>
<dbReference type="EC" id="1.8.-.-" evidence="4"/>
<dbReference type="Pfam" id="PF00174">
    <property type="entry name" value="Oxidored_molyb"/>
    <property type="match status" value="1"/>
</dbReference>
<dbReference type="CDD" id="cd00321">
    <property type="entry name" value="SO_family_Moco"/>
    <property type="match status" value="1"/>
</dbReference>
<keyword evidence="4" id="KW-0560">Oxidoreductase</keyword>
<dbReference type="PATRIC" id="fig|1653479.3.peg.1698"/>
<dbReference type="PRINTS" id="PR00407">
    <property type="entry name" value="EUMOPTERIN"/>
</dbReference>
<dbReference type="InterPro" id="IPR036374">
    <property type="entry name" value="OxRdtase_Mopterin-bd_sf"/>
</dbReference>
<dbReference type="PANTHER" id="PTHR43032">
    <property type="entry name" value="PROTEIN-METHIONINE-SULFOXIDE REDUCTASE"/>
    <property type="match status" value="1"/>
</dbReference>
<dbReference type="InterPro" id="IPR000572">
    <property type="entry name" value="OxRdtase_Mopterin-bd_dom"/>
</dbReference>
<dbReference type="SUPFAM" id="SSF56524">
    <property type="entry name" value="Oxidoreductase molybdopterin-binding domain"/>
    <property type="match status" value="1"/>
</dbReference>
<feature type="transmembrane region" description="Helical" evidence="1">
    <location>
        <begin position="127"/>
        <end position="154"/>
    </location>
</feature>
<dbReference type="InterPro" id="IPR058711">
    <property type="entry name" value="SCO6045-like_C"/>
</dbReference>
<dbReference type="GO" id="GO:0016491">
    <property type="term" value="F:oxidoreductase activity"/>
    <property type="evidence" value="ECO:0007669"/>
    <property type="project" value="UniProtKB-KW"/>
</dbReference>